<evidence type="ECO:0000256" key="1">
    <source>
        <dbReference type="SAM" id="MobiDB-lite"/>
    </source>
</evidence>
<evidence type="ECO:0000313" key="3">
    <source>
        <dbReference type="Proteomes" id="UP000729402"/>
    </source>
</evidence>
<name>A0A8J5SFY0_ZIZPA</name>
<accession>A0A8J5SFY0</accession>
<protein>
    <submittedName>
        <fullName evidence="2">Uncharacterized protein</fullName>
    </submittedName>
</protein>
<feature type="compositionally biased region" description="Basic and acidic residues" evidence="1">
    <location>
        <begin position="111"/>
        <end position="123"/>
    </location>
</feature>
<gene>
    <name evidence="2" type="ORF">GUJ93_ZPchr0006g45352</name>
</gene>
<comment type="caution">
    <text evidence="2">The sequence shown here is derived from an EMBL/GenBank/DDBJ whole genome shotgun (WGS) entry which is preliminary data.</text>
</comment>
<dbReference type="Proteomes" id="UP000729402">
    <property type="component" value="Unassembled WGS sequence"/>
</dbReference>
<feature type="compositionally biased region" description="Basic and acidic residues" evidence="1">
    <location>
        <begin position="41"/>
        <end position="55"/>
    </location>
</feature>
<reference evidence="2" key="2">
    <citation type="submission" date="2021-02" db="EMBL/GenBank/DDBJ databases">
        <authorList>
            <person name="Kimball J.A."/>
            <person name="Haas M.W."/>
            <person name="Macchietto M."/>
            <person name="Kono T."/>
            <person name="Duquette J."/>
            <person name="Shao M."/>
        </authorList>
    </citation>
    <scope>NUCLEOTIDE SEQUENCE</scope>
    <source>
        <tissue evidence="2">Fresh leaf tissue</tissue>
    </source>
</reference>
<organism evidence="2 3">
    <name type="scientific">Zizania palustris</name>
    <name type="common">Northern wild rice</name>
    <dbReference type="NCBI Taxonomy" id="103762"/>
    <lineage>
        <taxon>Eukaryota</taxon>
        <taxon>Viridiplantae</taxon>
        <taxon>Streptophyta</taxon>
        <taxon>Embryophyta</taxon>
        <taxon>Tracheophyta</taxon>
        <taxon>Spermatophyta</taxon>
        <taxon>Magnoliopsida</taxon>
        <taxon>Liliopsida</taxon>
        <taxon>Poales</taxon>
        <taxon>Poaceae</taxon>
        <taxon>BOP clade</taxon>
        <taxon>Oryzoideae</taxon>
        <taxon>Oryzeae</taxon>
        <taxon>Zizaniinae</taxon>
        <taxon>Zizania</taxon>
    </lineage>
</organism>
<feature type="compositionally biased region" description="Gly residues" evidence="1">
    <location>
        <begin position="89"/>
        <end position="99"/>
    </location>
</feature>
<feature type="compositionally biased region" description="Basic residues" evidence="1">
    <location>
        <begin position="75"/>
        <end position="86"/>
    </location>
</feature>
<proteinExistence type="predicted"/>
<evidence type="ECO:0000313" key="2">
    <source>
        <dbReference type="EMBL" id="KAG8071608.1"/>
    </source>
</evidence>
<reference evidence="2" key="1">
    <citation type="journal article" date="2021" name="bioRxiv">
        <title>Whole Genome Assembly and Annotation of Northern Wild Rice, Zizania palustris L., Supports a Whole Genome Duplication in the Zizania Genus.</title>
        <authorList>
            <person name="Haas M."/>
            <person name="Kono T."/>
            <person name="Macchietto M."/>
            <person name="Millas R."/>
            <person name="McGilp L."/>
            <person name="Shao M."/>
            <person name="Duquette J."/>
            <person name="Hirsch C.N."/>
            <person name="Kimball J."/>
        </authorList>
    </citation>
    <scope>NUCLEOTIDE SEQUENCE</scope>
    <source>
        <tissue evidence="2">Fresh leaf tissue</tissue>
    </source>
</reference>
<keyword evidence="3" id="KW-1185">Reference proteome</keyword>
<dbReference type="EMBL" id="JAAALK010000283">
    <property type="protein sequence ID" value="KAG8071608.1"/>
    <property type="molecule type" value="Genomic_DNA"/>
</dbReference>
<dbReference type="AlphaFoldDB" id="A0A8J5SFY0"/>
<sequence>MAANRGVVWTPDGRTVARDPASLSACPAVRGPYGHGPGGMGDRRSTLGGMADRRGSGPRGSPVVGTRQRAESRRPRSGRSATRRRRLGGDTGVAGGGSGRAKVRRPQGRSSARDEFTGRRRSAETWSGGDGGAGRRCPADLRRECGVRLRTGGLGLLACGSAPVSPLQEKEPVLRGLRLPGTEYIYLGWPTCLCRVVCLLP</sequence>
<feature type="region of interest" description="Disordered" evidence="1">
    <location>
        <begin position="1"/>
        <end position="136"/>
    </location>
</feature>